<feature type="chain" id="PRO_5040439183" evidence="3">
    <location>
        <begin position="20"/>
        <end position="1245"/>
    </location>
</feature>
<dbReference type="OrthoDB" id="2019572at2759"/>
<dbReference type="PANTHER" id="PTHR32208:SF105">
    <property type="entry name" value="COPPER RADICAL OXIDASE"/>
    <property type="match status" value="1"/>
</dbReference>
<dbReference type="Pfam" id="PF01822">
    <property type="entry name" value="WSC"/>
    <property type="match status" value="5"/>
</dbReference>
<dbReference type="Pfam" id="PF09118">
    <property type="entry name" value="GO-like_E_set"/>
    <property type="match status" value="1"/>
</dbReference>
<proteinExistence type="predicted"/>
<dbReference type="Gene3D" id="2.130.10.80">
    <property type="entry name" value="Galactose oxidase/kelch, beta-propeller"/>
    <property type="match status" value="1"/>
</dbReference>
<feature type="domain" description="WSC" evidence="4">
    <location>
        <begin position="40"/>
        <end position="131"/>
    </location>
</feature>
<evidence type="ECO:0000313" key="5">
    <source>
        <dbReference type="EMBL" id="KAF4862887.1"/>
    </source>
</evidence>
<dbReference type="PROSITE" id="PS51212">
    <property type="entry name" value="WSC"/>
    <property type="match status" value="5"/>
</dbReference>
<feature type="domain" description="WSC" evidence="4">
    <location>
        <begin position="144"/>
        <end position="236"/>
    </location>
</feature>
<feature type="region of interest" description="Disordered" evidence="2">
    <location>
        <begin position="244"/>
        <end position="277"/>
    </location>
</feature>
<dbReference type="InterPro" id="IPR014756">
    <property type="entry name" value="Ig_E-set"/>
</dbReference>
<dbReference type="Gene3D" id="2.60.40.10">
    <property type="entry name" value="Immunoglobulins"/>
    <property type="match status" value="1"/>
</dbReference>
<evidence type="ECO:0000259" key="4">
    <source>
        <dbReference type="PROSITE" id="PS51212"/>
    </source>
</evidence>
<dbReference type="SUPFAM" id="SSF50965">
    <property type="entry name" value="Galactose oxidase, central domain"/>
    <property type="match status" value="1"/>
</dbReference>
<dbReference type="InterPro" id="IPR037293">
    <property type="entry name" value="Gal_Oxidase_central_sf"/>
</dbReference>
<dbReference type="PANTHER" id="PTHR32208">
    <property type="entry name" value="SECRETED PROTEIN-RELATED"/>
    <property type="match status" value="1"/>
</dbReference>
<feature type="domain" description="WSC" evidence="4">
    <location>
        <begin position="628"/>
        <end position="725"/>
    </location>
</feature>
<accession>A0A9P5K831</accession>
<dbReference type="CDD" id="cd02851">
    <property type="entry name" value="E_set_GO_C"/>
    <property type="match status" value="1"/>
</dbReference>
<dbReference type="SMART" id="SM00321">
    <property type="entry name" value="WSC"/>
    <property type="match status" value="5"/>
</dbReference>
<dbReference type="InterPro" id="IPR011043">
    <property type="entry name" value="Gal_Oxase/kelch_b-propeller"/>
</dbReference>
<dbReference type="InterPro" id="IPR013783">
    <property type="entry name" value="Ig-like_fold"/>
</dbReference>
<sequence>MRASQLTFVIASTFSLANAAAYSPGLHKRALQAPPTTSNGYQLQGCYVDVGRTISDANTNGNTMTNELCTQFCFSKGFAYAGTEYYGECYCGNALAKNGIQAADADCTTPCNGNATQPCGGPNRLTLYHTSLIVGPSINPGPGDWSSIGCYSEGTGGRALTNGVGVTGAMTVAKCTAACQNLGFILAGVEYAGECYCGNSPANGGASVVDGCNMVCNGNSSEYCGGPNRLNVYDYKHSYLPLPSSTSSAAPTSSSTSSSSSIASSSSSTARLSSSSSSSFVFSSSSTIIPPSSSSAVSSTLASSSLTAAAAISSSSTSSSAFVSPSRSASSSLTAAAVSSSSSSSFVSSLTSATSVISSSSSSISSATPTPTGPSQPATVGNWNYYGCQTEATNARALPSTNFGDDAMTIEKCVAFCGGAGYTFAGLEWSRECWCGNTFSAGSAIAPSSDCSMTCSGNKFQYCGNGNRLSVYTIGTAKQSVSSSSTVGSSTSSASGSATAATSSTASPSSTGFPAGWTSQGCWVDNANGRILPAQAPDDPKMTVQSCVNYCAANGYTVSGSEYHTQCFCGNAIYGGGVVASDQTSCNTPCGGNSAQMCGGGNRMTIYSKGTPQTYAPPAPQRSGLNGSWTYEGCVTDNVNNKRTFATQTIFAGTMTAGMCLDACAKFGYMAAGLEYGEECYCGDPANIVTAGATFVDESRCSISCAGNATGICGGLAVMSTYFWTGPALYNWTYATGNDAGSYDLFIGGKCIPLMTMETIKGKVTFLEKWGTGPPNSTGAYELDPVLAPDLNKAWREMHVKTDIFCSAGLTLPDKNGRQMNIGGWSGDSTYGVRLYNPSGSPGVNGTTDWQEDPSLKLQQGRWYPSALVMANGSIMVIGGEEGSNGAAVPTIEVLPYTGTAPLYMDWLQKSDPNNLYPFVAVLPSQDIFVAYWNEARILDRNTFATKTLLPKIPGSVNNPLGGRSYPLEGTAVLLPQKAPYTDPLGILICGGSGAGANIVLDNCVTIQPEATNPTWTIERMPTRRVMSCIAPLPDGTYLINNGAMQGVAGFGLAAFPNHMALLYDPEKPVGSRITVMANTTISRLYHSESITLLDGSVLVSGSDPEDGVNPQEYRVEKFSPPYLLSGKPRPTFNVTNTDWTYGQTVTFSLGSKPNGVIKVSLLGAVSSTHGNSMGARTIFPAVSCGALSCTVTAPPNAGVAPPGWYQFFVIDNGMPGIGIYVRIGGDPAGLGNWPQGSMFTRPGV</sequence>
<evidence type="ECO:0000256" key="1">
    <source>
        <dbReference type="ARBA" id="ARBA00022729"/>
    </source>
</evidence>
<feature type="compositionally biased region" description="Low complexity" evidence="2">
    <location>
        <begin position="482"/>
        <end position="511"/>
    </location>
</feature>
<dbReference type="InterPro" id="IPR015202">
    <property type="entry name" value="GO-like_E_set"/>
</dbReference>
<protein>
    <submittedName>
        <fullName evidence="5">WSC domain-containing protein</fullName>
    </submittedName>
</protein>
<keyword evidence="1 3" id="KW-0732">Signal</keyword>
<gene>
    <name evidence="5" type="ORF">CGCSCA2_v003153</name>
</gene>
<feature type="domain" description="WSC" evidence="4">
    <location>
        <begin position="516"/>
        <end position="610"/>
    </location>
</feature>
<reference evidence="5" key="1">
    <citation type="submission" date="2019-06" db="EMBL/GenBank/DDBJ databases">
        <authorList>
            <person name="Gan P."/>
            <person name="Shirasu K."/>
        </authorList>
    </citation>
    <scope>NUCLEOTIDE SEQUENCE [LARGE SCALE GENOMIC DNA]</scope>
    <source>
        <strain evidence="5">CAD2</strain>
    </source>
</reference>
<dbReference type="InterPro" id="IPR009880">
    <property type="entry name" value="Glyoxal_oxidase_N"/>
</dbReference>
<dbReference type="EMBL" id="QPMT01000007">
    <property type="protein sequence ID" value="KAF4862887.1"/>
    <property type="molecule type" value="Genomic_DNA"/>
</dbReference>
<feature type="domain" description="WSC" evidence="4">
    <location>
        <begin position="382"/>
        <end position="475"/>
    </location>
</feature>
<dbReference type="InterPro" id="IPR002889">
    <property type="entry name" value="WSC_carb-bd"/>
</dbReference>
<keyword evidence="6" id="KW-1185">Reference proteome</keyword>
<organism evidence="5 6">
    <name type="scientific">Colletotrichum siamense</name>
    <name type="common">Anthracnose fungus</name>
    <dbReference type="NCBI Taxonomy" id="690259"/>
    <lineage>
        <taxon>Eukaryota</taxon>
        <taxon>Fungi</taxon>
        <taxon>Dikarya</taxon>
        <taxon>Ascomycota</taxon>
        <taxon>Pezizomycotina</taxon>
        <taxon>Sordariomycetes</taxon>
        <taxon>Hypocreomycetidae</taxon>
        <taxon>Glomerellales</taxon>
        <taxon>Glomerellaceae</taxon>
        <taxon>Colletotrichum</taxon>
        <taxon>Colletotrichum gloeosporioides species complex</taxon>
    </lineage>
</organism>
<comment type="caution">
    <text evidence="5">The sequence shown here is derived from an EMBL/GenBank/DDBJ whole genome shotgun (WGS) entry which is preliminary data.</text>
</comment>
<evidence type="ECO:0000256" key="3">
    <source>
        <dbReference type="SAM" id="SignalP"/>
    </source>
</evidence>
<dbReference type="SUPFAM" id="SSF81296">
    <property type="entry name" value="E set domains"/>
    <property type="match status" value="1"/>
</dbReference>
<feature type="signal peptide" evidence="3">
    <location>
        <begin position="1"/>
        <end position="19"/>
    </location>
</feature>
<dbReference type="Pfam" id="PF07250">
    <property type="entry name" value="Glyoxal_oxid_N"/>
    <property type="match status" value="1"/>
</dbReference>
<dbReference type="AlphaFoldDB" id="A0A9P5K831"/>
<dbReference type="Proteomes" id="UP000711996">
    <property type="component" value="Unassembled WGS sequence"/>
</dbReference>
<evidence type="ECO:0000313" key="6">
    <source>
        <dbReference type="Proteomes" id="UP000711996"/>
    </source>
</evidence>
<evidence type="ECO:0000256" key="2">
    <source>
        <dbReference type="SAM" id="MobiDB-lite"/>
    </source>
</evidence>
<feature type="region of interest" description="Disordered" evidence="2">
    <location>
        <begin position="482"/>
        <end position="512"/>
    </location>
</feature>
<name>A0A9P5K831_COLSI</name>